<dbReference type="Proteomes" id="UP001152484">
    <property type="component" value="Unassembled WGS sequence"/>
</dbReference>
<feature type="region of interest" description="Disordered" evidence="1">
    <location>
        <begin position="1"/>
        <end position="28"/>
    </location>
</feature>
<reference evidence="2" key="1">
    <citation type="submission" date="2022-07" db="EMBL/GenBank/DDBJ databases">
        <authorList>
            <person name="Macas J."/>
            <person name="Novak P."/>
            <person name="Neumann P."/>
        </authorList>
    </citation>
    <scope>NUCLEOTIDE SEQUENCE</scope>
</reference>
<gene>
    <name evidence="2" type="ORF">CEURO_LOCUS4025</name>
</gene>
<dbReference type="EMBL" id="CAMAPE010000008">
    <property type="protein sequence ID" value="CAH9071687.1"/>
    <property type="molecule type" value="Genomic_DNA"/>
</dbReference>
<sequence length="147" mass="16284">MTLGKRKRSEEEESQGSSRTTPSICDPDTMDEKITELMIEVRNSHGSYNGVEVDFTSTRIWEEIARVMREQTEYQLSACQVFERAKKLSSSVRARKLAFGDRLNAAFGFCDMCGCVAHFPNIFATVRVPARSGSASLNSGSIGSLMS</sequence>
<name>A0A9P0YPG1_CUSEU</name>
<organism evidence="2 3">
    <name type="scientific">Cuscuta europaea</name>
    <name type="common">European dodder</name>
    <dbReference type="NCBI Taxonomy" id="41803"/>
    <lineage>
        <taxon>Eukaryota</taxon>
        <taxon>Viridiplantae</taxon>
        <taxon>Streptophyta</taxon>
        <taxon>Embryophyta</taxon>
        <taxon>Tracheophyta</taxon>
        <taxon>Spermatophyta</taxon>
        <taxon>Magnoliopsida</taxon>
        <taxon>eudicotyledons</taxon>
        <taxon>Gunneridae</taxon>
        <taxon>Pentapetalae</taxon>
        <taxon>asterids</taxon>
        <taxon>lamiids</taxon>
        <taxon>Solanales</taxon>
        <taxon>Convolvulaceae</taxon>
        <taxon>Cuscuteae</taxon>
        <taxon>Cuscuta</taxon>
        <taxon>Cuscuta subgen. Cuscuta</taxon>
    </lineage>
</organism>
<keyword evidence="3" id="KW-1185">Reference proteome</keyword>
<evidence type="ECO:0000256" key="1">
    <source>
        <dbReference type="SAM" id="MobiDB-lite"/>
    </source>
</evidence>
<protein>
    <submittedName>
        <fullName evidence="2">Uncharacterized protein</fullName>
    </submittedName>
</protein>
<accession>A0A9P0YPG1</accession>
<evidence type="ECO:0000313" key="3">
    <source>
        <dbReference type="Proteomes" id="UP001152484"/>
    </source>
</evidence>
<comment type="caution">
    <text evidence="2">The sequence shown here is derived from an EMBL/GenBank/DDBJ whole genome shotgun (WGS) entry which is preliminary data.</text>
</comment>
<evidence type="ECO:0000313" key="2">
    <source>
        <dbReference type="EMBL" id="CAH9071687.1"/>
    </source>
</evidence>
<proteinExistence type="predicted"/>
<dbReference type="AlphaFoldDB" id="A0A9P0YPG1"/>